<evidence type="ECO:0000313" key="2">
    <source>
        <dbReference type="Proteomes" id="UP000238322"/>
    </source>
</evidence>
<organism evidence="1 2">
    <name type="scientific">Blastopirellula marina</name>
    <dbReference type="NCBI Taxonomy" id="124"/>
    <lineage>
        <taxon>Bacteria</taxon>
        <taxon>Pseudomonadati</taxon>
        <taxon>Planctomycetota</taxon>
        <taxon>Planctomycetia</taxon>
        <taxon>Pirellulales</taxon>
        <taxon>Pirellulaceae</taxon>
        <taxon>Blastopirellula</taxon>
    </lineage>
</organism>
<evidence type="ECO:0000313" key="1">
    <source>
        <dbReference type="EMBL" id="PQO34363.1"/>
    </source>
</evidence>
<dbReference type="RefSeq" id="WP_105330094.1">
    <property type="nucleotide sequence ID" value="NZ_PUHY01000010.1"/>
</dbReference>
<name>A0A2S8FQ99_9BACT</name>
<dbReference type="Proteomes" id="UP000238322">
    <property type="component" value="Unassembled WGS sequence"/>
</dbReference>
<reference evidence="1 2" key="1">
    <citation type="submission" date="2018-02" db="EMBL/GenBank/DDBJ databases">
        <title>Comparative genomes isolates from brazilian mangrove.</title>
        <authorList>
            <person name="Araujo J.E."/>
            <person name="Taketani R.G."/>
            <person name="Silva M.C.P."/>
            <person name="Loureco M.V."/>
            <person name="Andreote F.D."/>
        </authorList>
    </citation>
    <scope>NUCLEOTIDE SEQUENCE [LARGE SCALE GENOMIC DNA]</scope>
    <source>
        <strain evidence="1 2">Hex-1 MGV</strain>
    </source>
</reference>
<dbReference type="OrthoDB" id="282517at2"/>
<comment type="caution">
    <text evidence="1">The sequence shown here is derived from an EMBL/GenBank/DDBJ whole genome shotgun (WGS) entry which is preliminary data.</text>
</comment>
<dbReference type="EMBL" id="PUHY01000010">
    <property type="protein sequence ID" value="PQO34363.1"/>
    <property type="molecule type" value="Genomic_DNA"/>
</dbReference>
<proteinExistence type="predicted"/>
<gene>
    <name evidence="1" type="ORF">C5Y83_12600</name>
</gene>
<sequence>MTDDEFLTAFTDCSLPPEAWTHAAHIRAAFLICRQVRWDEALDSMRAKIQAYNAATNTPEAIDRGYHETITQAFVRLVYAANLRTGPHKTAEAFSAHHPELMQKRALLNYYSRERLMTWEAKRAFVEPDLQPLPIAPSRTTF</sequence>
<dbReference type="AlphaFoldDB" id="A0A2S8FQ99"/>
<accession>A0A2S8FQ99</accession>
<protein>
    <submittedName>
        <fullName evidence="1">Uncharacterized protein</fullName>
    </submittedName>
</protein>